<dbReference type="OrthoDB" id="1327090at2759"/>
<evidence type="ECO:0000313" key="1">
    <source>
        <dbReference type="EMBL" id="KAG5595753.1"/>
    </source>
</evidence>
<dbReference type="Proteomes" id="UP000824120">
    <property type="component" value="Chromosome 7"/>
</dbReference>
<dbReference type="AlphaFoldDB" id="A0A9J5Y5V3"/>
<evidence type="ECO:0000313" key="2">
    <source>
        <dbReference type="Proteomes" id="UP000824120"/>
    </source>
</evidence>
<reference evidence="1 2" key="1">
    <citation type="submission" date="2020-09" db="EMBL/GenBank/DDBJ databases">
        <title>De no assembly of potato wild relative species, Solanum commersonii.</title>
        <authorList>
            <person name="Cho K."/>
        </authorList>
    </citation>
    <scope>NUCLEOTIDE SEQUENCE [LARGE SCALE GENOMIC DNA]</scope>
    <source>
        <strain evidence="1">LZ3.2</strain>
        <tissue evidence="1">Leaf</tissue>
    </source>
</reference>
<name>A0A9J5Y5V3_SOLCO</name>
<sequence length="133" mass="14513">MWTCKLKNPLVKNASTNWTVIPHKKIVGNHIGSLAGRNNSPNQENGTIENFLLCVDPNLILPTQDVFGPSSARKHSTRALYGKGMKLISDASSTNNMIISKENQGDISVPSLADLVDQEEKDSPTPLNRKVCS</sequence>
<organism evidence="1 2">
    <name type="scientific">Solanum commersonii</name>
    <name type="common">Commerson's wild potato</name>
    <name type="synonym">Commerson's nightshade</name>
    <dbReference type="NCBI Taxonomy" id="4109"/>
    <lineage>
        <taxon>Eukaryota</taxon>
        <taxon>Viridiplantae</taxon>
        <taxon>Streptophyta</taxon>
        <taxon>Embryophyta</taxon>
        <taxon>Tracheophyta</taxon>
        <taxon>Spermatophyta</taxon>
        <taxon>Magnoliopsida</taxon>
        <taxon>eudicotyledons</taxon>
        <taxon>Gunneridae</taxon>
        <taxon>Pentapetalae</taxon>
        <taxon>asterids</taxon>
        <taxon>lamiids</taxon>
        <taxon>Solanales</taxon>
        <taxon>Solanaceae</taxon>
        <taxon>Solanoideae</taxon>
        <taxon>Solaneae</taxon>
        <taxon>Solanum</taxon>
    </lineage>
</organism>
<dbReference type="EMBL" id="JACXVP010000007">
    <property type="protein sequence ID" value="KAG5595753.1"/>
    <property type="molecule type" value="Genomic_DNA"/>
</dbReference>
<accession>A0A9J5Y5V3</accession>
<comment type="caution">
    <text evidence="1">The sequence shown here is derived from an EMBL/GenBank/DDBJ whole genome shotgun (WGS) entry which is preliminary data.</text>
</comment>
<protein>
    <submittedName>
        <fullName evidence="1">Uncharacterized protein</fullName>
    </submittedName>
</protein>
<gene>
    <name evidence="1" type="ORF">H5410_036985</name>
</gene>
<keyword evidence="2" id="KW-1185">Reference proteome</keyword>
<proteinExistence type="predicted"/>